<dbReference type="PANTHER" id="PTHR44591">
    <property type="entry name" value="STRESS RESPONSE REGULATOR PROTEIN 1"/>
    <property type="match status" value="1"/>
</dbReference>
<evidence type="ECO:0000313" key="4">
    <source>
        <dbReference type="EMBL" id="GCE31957.1"/>
    </source>
</evidence>
<keyword evidence="5" id="KW-1185">Reference proteome</keyword>
<feature type="modified residue" description="4-aspartylphosphate" evidence="2">
    <location>
        <position position="66"/>
    </location>
</feature>
<evidence type="ECO:0000259" key="3">
    <source>
        <dbReference type="PROSITE" id="PS50110"/>
    </source>
</evidence>
<dbReference type="PROSITE" id="PS50110">
    <property type="entry name" value="RESPONSE_REGULATORY"/>
    <property type="match status" value="1"/>
</dbReference>
<dbReference type="GO" id="GO:0000160">
    <property type="term" value="P:phosphorelay signal transduction system"/>
    <property type="evidence" value="ECO:0007669"/>
    <property type="project" value="InterPro"/>
</dbReference>
<sequence>MCKNHDRRDAAYHNQTVLIVEDNTILGMLLQEALQECIHCQVHLVITAEMAIAALKTLTPALFIVDYLLPQMNGLQLADHLQSSTGTEHLPIIMLSTTLPEEVSLRHQIKYMRKPFDLEAFLQLVVELLPLQT</sequence>
<dbReference type="InterPro" id="IPR011006">
    <property type="entry name" value="CheY-like_superfamily"/>
</dbReference>
<dbReference type="InterPro" id="IPR001789">
    <property type="entry name" value="Sig_transdc_resp-reg_receiver"/>
</dbReference>
<dbReference type="Gene3D" id="3.40.50.2300">
    <property type="match status" value="1"/>
</dbReference>
<dbReference type="InterPro" id="IPR050595">
    <property type="entry name" value="Bact_response_regulator"/>
</dbReference>
<evidence type="ECO:0000313" key="5">
    <source>
        <dbReference type="Proteomes" id="UP000287171"/>
    </source>
</evidence>
<feature type="domain" description="Response regulatory" evidence="3">
    <location>
        <begin position="16"/>
        <end position="129"/>
    </location>
</feature>
<dbReference type="SUPFAM" id="SSF52172">
    <property type="entry name" value="CheY-like"/>
    <property type="match status" value="1"/>
</dbReference>
<evidence type="ECO:0000256" key="1">
    <source>
        <dbReference type="ARBA" id="ARBA00022553"/>
    </source>
</evidence>
<protein>
    <recommendedName>
        <fullName evidence="3">Response regulatory domain-containing protein</fullName>
    </recommendedName>
</protein>
<gene>
    <name evidence="4" type="ORF">KDA_74410</name>
</gene>
<dbReference type="OrthoDB" id="159357at2"/>
<dbReference type="RefSeq" id="WP_126631850.1">
    <property type="nucleotide sequence ID" value="NZ_BIFT01000002.1"/>
</dbReference>
<reference evidence="5" key="1">
    <citation type="submission" date="2018-12" db="EMBL/GenBank/DDBJ databases">
        <title>Tengunoibacter tsumagoiensis gen. nov., sp. nov., Dictyobacter kobayashii sp. nov., D. alpinus sp. nov., and D. joshuensis sp. nov. and description of Dictyobacteraceae fam. nov. within the order Ktedonobacterales isolated from Tengu-no-mugimeshi.</title>
        <authorList>
            <person name="Wang C.M."/>
            <person name="Zheng Y."/>
            <person name="Sakai Y."/>
            <person name="Toyoda A."/>
            <person name="Minakuchi Y."/>
            <person name="Abe K."/>
            <person name="Yokota A."/>
            <person name="Yabe S."/>
        </authorList>
    </citation>
    <scope>NUCLEOTIDE SEQUENCE [LARGE SCALE GENOMIC DNA]</scope>
    <source>
        <strain evidence="5">Uno16</strain>
    </source>
</reference>
<dbReference type="Pfam" id="PF00072">
    <property type="entry name" value="Response_reg"/>
    <property type="match status" value="1"/>
</dbReference>
<dbReference type="PANTHER" id="PTHR44591:SF3">
    <property type="entry name" value="RESPONSE REGULATORY DOMAIN-CONTAINING PROTEIN"/>
    <property type="match status" value="1"/>
</dbReference>
<proteinExistence type="predicted"/>
<accession>A0A402BKR3</accession>
<name>A0A402BKR3_9CHLR</name>
<keyword evidence="1 2" id="KW-0597">Phosphoprotein</keyword>
<evidence type="ECO:0000256" key="2">
    <source>
        <dbReference type="PROSITE-ProRule" id="PRU00169"/>
    </source>
</evidence>
<dbReference type="Proteomes" id="UP000287171">
    <property type="component" value="Unassembled WGS sequence"/>
</dbReference>
<dbReference type="AlphaFoldDB" id="A0A402BKR3"/>
<comment type="caution">
    <text evidence="4">The sequence shown here is derived from an EMBL/GenBank/DDBJ whole genome shotgun (WGS) entry which is preliminary data.</text>
</comment>
<dbReference type="EMBL" id="BIFT01000002">
    <property type="protein sequence ID" value="GCE31957.1"/>
    <property type="molecule type" value="Genomic_DNA"/>
</dbReference>
<organism evidence="4 5">
    <name type="scientific">Dictyobacter alpinus</name>
    <dbReference type="NCBI Taxonomy" id="2014873"/>
    <lineage>
        <taxon>Bacteria</taxon>
        <taxon>Bacillati</taxon>
        <taxon>Chloroflexota</taxon>
        <taxon>Ktedonobacteria</taxon>
        <taxon>Ktedonobacterales</taxon>
        <taxon>Dictyobacteraceae</taxon>
        <taxon>Dictyobacter</taxon>
    </lineage>
</organism>
<dbReference type="SMART" id="SM00448">
    <property type="entry name" value="REC"/>
    <property type="match status" value="1"/>
</dbReference>